<keyword evidence="9" id="KW-1015">Disulfide bond</keyword>
<evidence type="ECO:0000256" key="10">
    <source>
        <dbReference type="ARBA" id="ARBA00023279"/>
    </source>
</evidence>
<feature type="region of interest" description="Disordered" evidence="11">
    <location>
        <begin position="588"/>
        <end position="616"/>
    </location>
</feature>
<keyword evidence="6 12" id="KW-1133">Transmembrane helix</keyword>
<evidence type="ECO:0000259" key="13">
    <source>
        <dbReference type="Pfam" id="PF10699"/>
    </source>
</evidence>
<keyword evidence="10" id="KW-0278">Fertilization</keyword>
<accession>A0ABM0MPB8</accession>
<dbReference type="Pfam" id="PF10699">
    <property type="entry name" value="HAP2-GCS1"/>
    <property type="match status" value="1"/>
</dbReference>
<keyword evidence="14" id="KW-1185">Reference proteome</keyword>
<protein>
    <submittedName>
        <fullName evidence="15">Uncharacterized protein LOC102804021</fullName>
    </submittedName>
</protein>
<evidence type="ECO:0000256" key="12">
    <source>
        <dbReference type="SAM" id="Phobius"/>
    </source>
</evidence>
<dbReference type="InterPro" id="IPR040326">
    <property type="entry name" value="HAP2/GCS1"/>
</dbReference>
<dbReference type="RefSeq" id="XP_006821859.1">
    <property type="nucleotide sequence ID" value="XM_006821796.1"/>
</dbReference>
<evidence type="ECO:0000256" key="3">
    <source>
        <dbReference type="ARBA" id="ARBA00022475"/>
    </source>
</evidence>
<evidence type="ECO:0000256" key="6">
    <source>
        <dbReference type="ARBA" id="ARBA00022989"/>
    </source>
</evidence>
<comment type="similarity">
    <text evidence="2">Belongs to the HAP2/GCS1 family.</text>
</comment>
<keyword evidence="4 12" id="KW-0812">Transmembrane</keyword>
<sequence>MSPNVCSLERRERSLTSQVLAWCAMILVVAIAQTSCKDVDGRDSSSHSVVLAEAEFETHPTGSHKNSIVVHIYAHDIKGSPSSLLANETIKIEDIYSGVSNVYYKLKRPIIVKIVNYLPLLKYPMKYTHKPRMAYYREVCFLFQSVNNYVYEEIITKDNTEQYTGCDPESLCTSNMHRNLVLKGFCCFCEDTKQLINSKYHIRGGQDCSVVDVPDYITNKSMYHASTHCLKSDNLWYQVYSIDLPVVEHKALVTIDTMNANIDLNGVVDVKDVLTTILIGTASKMHNNEVVISYSSNFDHVLDNPFADKYILAADPHYPVENGDPQTKLGAYEYLVVDKSHITFNGSECNKVGVSYPAFMNKDNACGERLMSCLDNQPYHLWFYDTNKVVQNKKGKYFAGFYGHLVEVESDWQHLVYTYTKNYSYTLRLELEVKKTHDLNIRQGENQVSFEEVSNHHGNKDSEKKNVKNRVHVTMLDEILVYDDKEKETSQDNTNQLSDATKQFINGFVIILKENLTGFNYKAEVYWCLVGGGIISMLVLLLVVKHRRRKSEKVQVPVQNMSEKEHIIGKMENSSKTFDHIEDVFSDEEVQPAAKNSRKSSRKSKRKSKSETDVKPIIVPNATKMSTESNSSTSYNITAKNNKTRGRVRTSGTPRILPVYINLHGPDDILQNSGKEFSLCGVVIRTKSKKTPYRFEIGENTVQIFEIIKGEKKRRSKVFIIDPKHFTKLL</sequence>
<gene>
    <name evidence="15" type="primary">LOC102804021</name>
</gene>
<keyword evidence="3" id="KW-1003">Cell membrane</keyword>
<dbReference type="GeneID" id="102804021"/>
<evidence type="ECO:0000256" key="4">
    <source>
        <dbReference type="ARBA" id="ARBA00022692"/>
    </source>
</evidence>
<evidence type="ECO:0000313" key="14">
    <source>
        <dbReference type="Proteomes" id="UP000694865"/>
    </source>
</evidence>
<feature type="transmembrane region" description="Helical" evidence="12">
    <location>
        <begin position="524"/>
        <end position="544"/>
    </location>
</feature>
<keyword evidence="7" id="KW-0446">Lipid-binding</keyword>
<dbReference type="PANTHER" id="PTHR31764:SF0">
    <property type="entry name" value="GENERATIVE CELL SPECIFIC-1_HAP2 DOMAIN-CONTAINING PROTEIN"/>
    <property type="match status" value="1"/>
</dbReference>
<dbReference type="InterPro" id="IPR018928">
    <property type="entry name" value="HAP2/GCS1_dom"/>
</dbReference>
<keyword evidence="8 12" id="KW-0472">Membrane</keyword>
<evidence type="ECO:0000256" key="8">
    <source>
        <dbReference type="ARBA" id="ARBA00023136"/>
    </source>
</evidence>
<evidence type="ECO:0000313" key="15">
    <source>
        <dbReference type="RefSeq" id="XP_006821859.1"/>
    </source>
</evidence>
<evidence type="ECO:0000256" key="2">
    <source>
        <dbReference type="ARBA" id="ARBA00010929"/>
    </source>
</evidence>
<evidence type="ECO:0000256" key="7">
    <source>
        <dbReference type="ARBA" id="ARBA00023121"/>
    </source>
</evidence>
<evidence type="ECO:0000256" key="9">
    <source>
        <dbReference type="ARBA" id="ARBA00023157"/>
    </source>
</evidence>
<comment type="subcellular location">
    <subcellularLocation>
        <location evidence="1">Cell membrane</location>
        <topology evidence="1">Single-pass type I membrane protein</topology>
    </subcellularLocation>
</comment>
<dbReference type="Proteomes" id="UP000694865">
    <property type="component" value="Unplaced"/>
</dbReference>
<evidence type="ECO:0000256" key="11">
    <source>
        <dbReference type="SAM" id="MobiDB-lite"/>
    </source>
</evidence>
<feature type="compositionally biased region" description="Basic residues" evidence="11">
    <location>
        <begin position="596"/>
        <end position="608"/>
    </location>
</feature>
<proteinExistence type="inferred from homology"/>
<dbReference type="PANTHER" id="PTHR31764">
    <property type="entry name" value="PROTEIN HAPLESS 2"/>
    <property type="match status" value="1"/>
</dbReference>
<keyword evidence="5" id="KW-0732">Signal</keyword>
<evidence type="ECO:0000256" key="1">
    <source>
        <dbReference type="ARBA" id="ARBA00004251"/>
    </source>
</evidence>
<organism evidence="14 15">
    <name type="scientific">Saccoglossus kowalevskii</name>
    <name type="common">Acorn worm</name>
    <dbReference type="NCBI Taxonomy" id="10224"/>
    <lineage>
        <taxon>Eukaryota</taxon>
        <taxon>Metazoa</taxon>
        <taxon>Hemichordata</taxon>
        <taxon>Enteropneusta</taxon>
        <taxon>Harrimaniidae</taxon>
        <taxon>Saccoglossus</taxon>
    </lineage>
</organism>
<evidence type="ECO:0000256" key="5">
    <source>
        <dbReference type="ARBA" id="ARBA00022729"/>
    </source>
</evidence>
<feature type="domain" description="Generative cell specific-1/HAP2" evidence="13">
    <location>
        <begin position="100"/>
        <end position="415"/>
    </location>
</feature>
<reference evidence="15" key="1">
    <citation type="submission" date="2025-08" db="UniProtKB">
        <authorList>
            <consortium name="RefSeq"/>
        </authorList>
    </citation>
    <scope>IDENTIFICATION</scope>
    <source>
        <tissue evidence="15">Testes</tissue>
    </source>
</reference>
<name>A0ABM0MPB8_SACKO</name>